<name>A0A964BVS9_9CYAN</name>
<dbReference type="RefSeq" id="WP_229642300.1">
    <property type="nucleotide sequence ID" value="NZ_JADWDC010000071.1"/>
</dbReference>
<evidence type="ECO:0000313" key="2">
    <source>
        <dbReference type="Proteomes" id="UP000729733"/>
    </source>
</evidence>
<comment type="caution">
    <text evidence="1">The sequence shown here is derived from an EMBL/GenBank/DDBJ whole genome shotgun (WGS) entry which is preliminary data.</text>
</comment>
<protein>
    <submittedName>
        <fullName evidence="1">Uncharacterized protein</fullName>
    </submittedName>
</protein>
<dbReference type="AlphaFoldDB" id="A0A964BVS9"/>
<gene>
    <name evidence="1" type="ORF">I4641_19735</name>
</gene>
<keyword evidence="2" id="KW-1185">Reference proteome</keyword>
<proteinExistence type="predicted"/>
<reference evidence="1" key="1">
    <citation type="journal article" date="2021" name="Antonie Van Leeuwenhoek">
        <title>Draft genome and description of Waterburya agarophytonicola gen. nov. sp. nov. (Pleurocapsales, Cyanobacteria): a seaweed symbiont.</title>
        <authorList>
            <person name="Bonthond G."/>
            <person name="Shalygin S."/>
            <person name="Bayer T."/>
            <person name="Weinberger F."/>
        </authorList>
    </citation>
    <scope>NUCLEOTIDE SEQUENCE</scope>
    <source>
        <strain evidence="1">KI4</strain>
    </source>
</reference>
<dbReference type="Proteomes" id="UP000729733">
    <property type="component" value="Unassembled WGS sequence"/>
</dbReference>
<accession>A0A964BVS9</accession>
<sequence>MIVVTLAHLTLPCKNTGLIFLPWRLFERKAVAGVPPVEAIEAVEFA</sequence>
<evidence type="ECO:0000313" key="1">
    <source>
        <dbReference type="EMBL" id="MCC0179198.1"/>
    </source>
</evidence>
<dbReference type="EMBL" id="JADWDC010000071">
    <property type="protein sequence ID" value="MCC0179198.1"/>
    <property type="molecule type" value="Genomic_DNA"/>
</dbReference>
<organism evidence="1 2">
    <name type="scientific">Waterburya agarophytonicola KI4</name>
    <dbReference type="NCBI Taxonomy" id="2874699"/>
    <lineage>
        <taxon>Bacteria</taxon>
        <taxon>Bacillati</taxon>
        <taxon>Cyanobacteriota</taxon>
        <taxon>Cyanophyceae</taxon>
        <taxon>Pleurocapsales</taxon>
        <taxon>Hyellaceae</taxon>
        <taxon>Waterburya</taxon>
        <taxon>Waterburya agarophytonicola</taxon>
    </lineage>
</organism>